<dbReference type="InterPro" id="IPR048467">
    <property type="entry name" value="MACPF_D3"/>
</dbReference>
<dbReference type="Pfam" id="PF20785">
    <property type="entry name" value="MACPF_D3"/>
    <property type="match status" value="1"/>
</dbReference>
<dbReference type="Gene3D" id="3.30.160.840">
    <property type="match status" value="1"/>
</dbReference>
<dbReference type="RefSeq" id="WP_013071489.1">
    <property type="nucleotide sequence ID" value="NZ_CAJXAW010000002.1"/>
</dbReference>
<sequence>MKMNKFLVFGAIVGSLFFSSCSSDDDIRVQNGGNMDSQEIITIRERNSNDPLILSNKDLPKEKKVLKSNDFTKQSSLQNEDYLGRSYDIISNGIGSTEGVRYPIIDIEKFILDNPDYYYSTQLKQSKANSFSFSNFERFASKSNHSSKISSNFSINLGVFSIGSKHKYERAFSSETINETNRVFGEVNVSIEDASYKLLVSSNSLKKIREKYLRPSFLDELYNTTNKEFIQNYGGLVITDYISGGRANAVFTGIHTENSNSQTSESSMDNSISASFSYESYGASADIGFGNTNGSVIASANNISDFKTSIITYGGNYGFSGFTIPKSIDDVNIDLSNWASSLNDSNNHVLIDFNDNGLYPITDFIREANLSYNLNRIINGNGLKVEAENLIEPRIEARWVLYQYGIGSIALVLKTRFNDDLVLKYSNFVGYWNNTQEMVSFAENESDDLLQFYNLEVVAVPYTPGIAYNPLSNPNLPIYSVHYNFEYRISDISESSMKKYYDSNNEILYLVSNTSEGKFAYSIQDDYILDTYGIRNWVDSMQTIQMSNKDLDNYTIVGL</sequence>
<evidence type="ECO:0000313" key="2">
    <source>
        <dbReference type="EMBL" id="HCV80146.1"/>
    </source>
</evidence>
<protein>
    <recommendedName>
        <fullName evidence="1">MACPF domain-containing protein</fullName>
    </recommendedName>
</protein>
<dbReference type="OMA" id="ANTNIWY"/>
<dbReference type="Proteomes" id="UP000264330">
    <property type="component" value="Unassembled WGS sequence"/>
</dbReference>
<evidence type="ECO:0000259" key="1">
    <source>
        <dbReference type="PROSITE" id="PS51412"/>
    </source>
</evidence>
<dbReference type="InterPro" id="IPR020864">
    <property type="entry name" value="MACPF"/>
</dbReference>
<reference evidence="2 3" key="1">
    <citation type="journal article" date="2018" name="Nat. Biotechnol.">
        <title>A standardized bacterial taxonomy based on genome phylogeny substantially revises the tree of life.</title>
        <authorList>
            <person name="Parks D.H."/>
            <person name="Chuvochina M."/>
            <person name="Waite D.W."/>
            <person name="Rinke C."/>
            <person name="Skarshewski A."/>
            <person name="Chaumeil P.A."/>
            <person name="Hugenholtz P."/>
        </authorList>
    </citation>
    <scope>NUCLEOTIDE SEQUENCE [LARGE SCALE GENOMIC DNA]</scope>
    <source>
        <strain evidence="2">UBA9359</strain>
    </source>
</reference>
<proteinExistence type="predicted"/>
<dbReference type="AlphaFoldDB" id="A0A3D5IYM1"/>
<dbReference type="PROSITE" id="PS51257">
    <property type="entry name" value="PROKAR_LIPOPROTEIN"/>
    <property type="match status" value="1"/>
</dbReference>
<dbReference type="EMBL" id="DPMF01000083">
    <property type="protein sequence ID" value="HCV80146.1"/>
    <property type="molecule type" value="Genomic_DNA"/>
</dbReference>
<feature type="domain" description="MACPF" evidence="1">
    <location>
        <begin position="48"/>
        <end position="398"/>
    </location>
</feature>
<organism evidence="2 3">
    <name type="scientific">Zunongwangia profunda</name>
    <dbReference type="NCBI Taxonomy" id="398743"/>
    <lineage>
        <taxon>Bacteria</taxon>
        <taxon>Pseudomonadati</taxon>
        <taxon>Bacteroidota</taxon>
        <taxon>Flavobacteriia</taxon>
        <taxon>Flavobacteriales</taxon>
        <taxon>Flavobacteriaceae</taxon>
        <taxon>Zunongwangia</taxon>
    </lineage>
</organism>
<dbReference type="Pfam" id="PF01823">
    <property type="entry name" value="MACPF"/>
    <property type="match status" value="1"/>
</dbReference>
<gene>
    <name evidence="2" type="ORF">DGQ38_03770</name>
</gene>
<evidence type="ECO:0000313" key="3">
    <source>
        <dbReference type="Proteomes" id="UP000264330"/>
    </source>
</evidence>
<dbReference type="PROSITE" id="PS51412">
    <property type="entry name" value="MACPF_2"/>
    <property type="match status" value="1"/>
</dbReference>
<name>A0A3D5IYM1_9FLAO</name>
<comment type="caution">
    <text evidence="2">The sequence shown here is derived from an EMBL/GenBank/DDBJ whole genome shotgun (WGS) entry which is preliminary data.</text>
</comment>
<accession>A0A3D5IYM1</accession>